<dbReference type="Pfam" id="PF18701">
    <property type="entry name" value="DUF5641"/>
    <property type="match status" value="1"/>
</dbReference>
<feature type="non-terminal residue" evidence="2">
    <location>
        <position position="62"/>
    </location>
</feature>
<protein>
    <recommendedName>
        <fullName evidence="1">DUF5641 domain-containing protein</fullName>
    </recommendedName>
</protein>
<keyword evidence="3" id="KW-1185">Reference proteome</keyword>
<proteinExistence type="predicted"/>
<dbReference type="OrthoDB" id="8046937at2759"/>
<evidence type="ECO:0000259" key="1">
    <source>
        <dbReference type="Pfam" id="PF18701"/>
    </source>
</evidence>
<sequence>MNDRPLVKNSADPNEYAVKQRWTNEAPQLAIGDLVLIVDKVAPRGFWKKAVVEEILRSNDSK</sequence>
<evidence type="ECO:0000313" key="3">
    <source>
        <dbReference type="Proteomes" id="UP000281553"/>
    </source>
</evidence>
<dbReference type="EMBL" id="UYRU01105944">
    <property type="protein sequence ID" value="VDN42857.1"/>
    <property type="molecule type" value="Genomic_DNA"/>
</dbReference>
<accession>A0A3P7PCV1</accession>
<organism evidence="2 3">
    <name type="scientific">Dibothriocephalus latus</name>
    <name type="common">Fish tapeworm</name>
    <name type="synonym">Diphyllobothrium latum</name>
    <dbReference type="NCBI Taxonomy" id="60516"/>
    <lineage>
        <taxon>Eukaryota</taxon>
        <taxon>Metazoa</taxon>
        <taxon>Spiralia</taxon>
        <taxon>Lophotrochozoa</taxon>
        <taxon>Platyhelminthes</taxon>
        <taxon>Cestoda</taxon>
        <taxon>Eucestoda</taxon>
        <taxon>Diphyllobothriidea</taxon>
        <taxon>Diphyllobothriidae</taxon>
        <taxon>Dibothriocephalus</taxon>
    </lineage>
</organism>
<dbReference type="AlphaFoldDB" id="A0A3P7PCV1"/>
<dbReference type="InterPro" id="IPR040676">
    <property type="entry name" value="DUF5641"/>
</dbReference>
<gene>
    <name evidence="2" type="ORF">DILT_LOCUS18923</name>
</gene>
<reference evidence="2 3" key="1">
    <citation type="submission" date="2018-11" db="EMBL/GenBank/DDBJ databases">
        <authorList>
            <consortium name="Pathogen Informatics"/>
        </authorList>
    </citation>
    <scope>NUCLEOTIDE SEQUENCE [LARGE SCALE GENOMIC DNA]</scope>
</reference>
<name>A0A3P7PCV1_DIBLA</name>
<feature type="domain" description="DUF5641" evidence="1">
    <location>
        <begin position="16"/>
        <end position="61"/>
    </location>
</feature>
<dbReference type="Proteomes" id="UP000281553">
    <property type="component" value="Unassembled WGS sequence"/>
</dbReference>
<evidence type="ECO:0000313" key="2">
    <source>
        <dbReference type="EMBL" id="VDN42857.1"/>
    </source>
</evidence>